<dbReference type="OrthoDB" id="10502695at2759"/>
<feature type="region of interest" description="Disordered" evidence="1">
    <location>
        <begin position="438"/>
        <end position="468"/>
    </location>
</feature>
<dbReference type="Proteomes" id="UP000007431">
    <property type="component" value="Unassembled WGS sequence"/>
</dbReference>
<dbReference type="EMBL" id="GL377307">
    <property type="protein sequence ID" value="EFI96066.1"/>
    <property type="molecule type" value="Genomic_DNA"/>
</dbReference>
<name>D8Q7R5_SCHCM</name>
<organism evidence="3">
    <name type="scientific">Schizophyllum commune (strain H4-8 / FGSC 9210)</name>
    <name type="common">Split gill fungus</name>
    <dbReference type="NCBI Taxonomy" id="578458"/>
    <lineage>
        <taxon>Eukaryota</taxon>
        <taxon>Fungi</taxon>
        <taxon>Dikarya</taxon>
        <taxon>Basidiomycota</taxon>
        <taxon>Agaricomycotina</taxon>
        <taxon>Agaricomycetes</taxon>
        <taxon>Agaricomycetidae</taxon>
        <taxon>Agaricales</taxon>
        <taxon>Schizophyllaceae</taxon>
        <taxon>Schizophyllum</taxon>
    </lineage>
</organism>
<feature type="non-terminal residue" evidence="2">
    <location>
        <position position="468"/>
    </location>
</feature>
<evidence type="ECO:0000256" key="1">
    <source>
        <dbReference type="SAM" id="MobiDB-lite"/>
    </source>
</evidence>
<dbReference type="AlphaFoldDB" id="D8Q7R5"/>
<dbReference type="InParanoid" id="D8Q7R5"/>
<dbReference type="GeneID" id="9587576"/>
<gene>
    <name evidence="2" type="ORF">SCHCODRAFT_109846</name>
</gene>
<dbReference type="RefSeq" id="XP_003030969.1">
    <property type="nucleotide sequence ID" value="XM_003030923.1"/>
</dbReference>
<sequence>MPFLCGSSNRSSRRRRDHLLRKGILQCAQRVAAFESSEEYATMAPWAAEAYSWDLVLQYLEDTRVATPASASMYQTAPVLLTSGASFSRPASSSMRWSPTTRLDGIPTPPFYRAYSSEDDAAYSSDDTASVTWSSADSTRSSSSAASYTTAPTSLDSKPVVQQSLLRSLKLQPLTGPRIEPYPGRHPDKPLIVPSDHLLAHNDFVLETEWDGFEDWDVDDERDIKGNPQPHEGQARREILNLLVQRAHRQLLSAREERAASVRRVQQWLDSLAPRYTSHRTTAPERLDALDSEKHNILDNDELFAWPAPPRDLRRTLAYREIGKAFEDCEQWPTSTFTGGQRSSAPYADPEAKFRRYLLDLGVLRTYLCALRAAKARKRAAAQQIGAASVAQQDVTGASTNSRRLLMTKSRRSRPQPRKLPAFLAEMFEDMEREEKRRRRKARKDWMRRNESAERVGRMRRVNADGQC</sequence>
<feature type="region of interest" description="Disordered" evidence="1">
    <location>
        <begin position="132"/>
        <end position="159"/>
    </location>
</feature>
<dbReference type="VEuPathDB" id="FungiDB:SCHCODRAFT_02318075"/>
<protein>
    <submittedName>
        <fullName evidence="2">Uncharacterized protein</fullName>
    </submittedName>
</protein>
<feature type="compositionally biased region" description="Low complexity" evidence="1">
    <location>
        <begin position="132"/>
        <end position="154"/>
    </location>
</feature>
<keyword evidence="3" id="KW-1185">Reference proteome</keyword>
<evidence type="ECO:0000313" key="2">
    <source>
        <dbReference type="EMBL" id="EFI96066.1"/>
    </source>
</evidence>
<evidence type="ECO:0000313" key="3">
    <source>
        <dbReference type="Proteomes" id="UP000007431"/>
    </source>
</evidence>
<feature type="compositionally biased region" description="Basic and acidic residues" evidence="1">
    <location>
        <begin position="444"/>
        <end position="457"/>
    </location>
</feature>
<reference evidence="2 3" key="1">
    <citation type="journal article" date="2010" name="Nat. Biotechnol.">
        <title>Genome sequence of the model mushroom Schizophyllum commune.</title>
        <authorList>
            <person name="Ohm R.A."/>
            <person name="de Jong J.F."/>
            <person name="Lugones L.G."/>
            <person name="Aerts A."/>
            <person name="Kothe E."/>
            <person name="Stajich J.E."/>
            <person name="de Vries R.P."/>
            <person name="Record E."/>
            <person name="Levasseur A."/>
            <person name="Baker S.E."/>
            <person name="Bartholomew K.A."/>
            <person name="Coutinho P.M."/>
            <person name="Erdmann S."/>
            <person name="Fowler T.J."/>
            <person name="Gathman A.C."/>
            <person name="Lombard V."/>
            <person name="Henrissat B."/>
            <person name="Knabe N."/>
            <person name="Kuees U."/>
            <person name="Lilly W.W."/>
            <person name="Lindquist E."/>
            <person name="Lucas S."/>
            <person name="Magnuson J.K."/>
            <person name="Piumi F."/>
            <person name="Raudaskoski M."/>
            <person name="Salamov A."/>
            <person name="Schmutz J."/>
            <person name="Schwarze F.W.M.R."/>
            <person name="vanKuyk P.A."/>
            <person name="Horton J.S."/>
            <person name="Grigoriev I.V."/>
            <person name="Woesten H.A.B."/>
        </authorList>
    </citation>
    <scope>NUCLEOTIDE SEQUENCE [LARGE SCALE GENOMIC DNA]</scope>
    <source>
        <strain evidence="3">H4-8 / FGSC 9210</strain>
    </source>
</reference>
<dbReference type="KEGG" id="scm:SCHCO_02318075"/>
<accession>D8Q7R5</accession>
<dbReference type="HOGENOM" id="CLU_584162_0_0_1"/>
<proteinExistence type="predicted"/>